<keyword evidence="9" id="KW-0472">Membrane</keyword>
<feature type="transmembrane region" description="Helical" evidence="9">
    <location>
        <begin position="543"/>
        <end position="565"/>
    </location>
</feature>
<feature type="transmembrane region" description="Helical" evidence="9">
    <location>
        <begin position="431"/>
        <end position="449"/>
    </location>
</feature>
<feature type="active site" evidence="5 6">
    <location>
        <position position="1662"/>
    </location>
</feature>
<feature type="transmembrane region" description="Helical" evidence="9">
    <location>
        <begin position="515"/>
        <end position="537"/>
    </location>
</feature>
<dbReference type="InterPro" id="IPR038765">
    <property type="entry name" value="Papain-like_cys_pep_sf"/>
</dbReference>
<dbReference type="OrthoDB" id="312490at2759"/>
<comment type="similarity">
    <text evidence="1">Belongs to the peptidase C2 family.</text>
</comment>
<evidence type="ECO:0000256" key="3">
    <source>
        <dbReference type="ARBA" id="ARBA00022801"/>
    </source>
</evidence>
<feature type="transmembrane region" description="Helical" evidence="9">
    <location>
        <begin position="1138"/>
        <end position="1158"/>
    </location>
</feature>
<evidence type="ECO:0000256" key="8">
    <source>
        <dbReference type="SAM" id="MobiDB-lite"/>
    </source>
</evidence>
<evidence type="ECO:0000256" key="2">
    <source>
        <dbReference type="ARBA" id="ARBA00022670"/>
    </source>
</evidence>
<reference evidence="11 12" key="1">
    <citation type="submission" date="2014-06" db="EMBL/GenBank/DDBJ databases">
        <authorList>
            <person name="Swart Estienne"/>
        </authorList>
    </citation>
    <scope>NUCLEOTIDE SEQUENCE [LARGE SCALE GENOMIC DNA]</scope>
    <source>
        <strain evidence="11 12">130c</strain>
    </source>
</reference>
<dbReference type="InterPro" id="IPR001300">
    <property type="entry name" value="Peptidase_C2_calpain_cat"/>
</dbReference>
<proteinExistence type="inferred from homology"/>
<keyword evidence="9" id="KW-0812">Transmembrane</keyword>
<evidence type="ECO:0000256" key="9">
    <source>
        <dbReference type="SAM" id="Phobius"/>
    </source>
</evidence>
<feature type="domain" description="Calpain catalytic" evidence="10">
    <location>
        <begin position="1430"/>
        <end position="1721"/>
    </location>
</feature>
<feature type="transmembrane region" description="Helical" evidence="9">
    <location>
        <begin position="303"/>
        <end position="323"/>
    </location>
</feature>
<dbReference type="PROSITE" id="PS50203">
    <property type="entry name" value="CALPAIN_CAT"/>
    <property type="match status" value="1"/>
</dbReference>
<feature type="active site" evidence="5 6">
    <location>
        <position position="1484"/>
    </location>
</feature>
<feature type="region of interest" description="Disordered" evidence="8">
    <location>
        <begin position="708"/>
        <end position="801"/>
    </location>
</feature>
<feature type="compositionally biased region" description="Basic and acidic residues" evidence="8">
    <location>
        <begin position="729"/>
        <end position="744"/>
    </location>
</feature>
<feature type="compositionally biased region" description="Acidic residues" evidence="8">
    <location>
        <begin position="774"/>
        <end position="796"/>
    </location>
</feature>
<feature type="transmembrane region" description="Helical" evidence="9">
    <location>
        <begin position="1108"/>
        <end position="1132"/>
    </location>
</feature>
<dbReference type="PANTHER" id="PTHR10183">
    <property type="entry name" value="CALPAIN"/>
    <property type="match status" value="1"/>
</dbReference>
<feature type="compositionally biased region" description="Basic and acidic residues" evidence="8">
    <location>
        <begin position="762"/>
        <end position="773"/>
    </location>
</feature>
<dbReference type="Gene3D" id="2.60.120.380">
    <property type="match status" value="1"/>
</dbReference>
<feature type="transmembrane region" description="Helical" evidence="9">
    <location>
        <begin position="86"/>
        <end position="114"/>
    </location>
</feature>
<keyword evidence="7" id="KW-0175">Coiled coil</keyword>
<dbReference type="GO" id="GO:0006508">
    <property type="term" value="P:proteolysis"/>
    <property type="evidence" value="ECO:0007669"/>
    <property type="project" value="UniProtKB-KW"/>
</dbReference>
<evidence type="ECO:0000256" key="7">
    <source>
        <dbReference type="SAM" id="Coils"/>
    </source>
</evidence>
<feature type="transmembrane region" description="Helical" evidence="9">
    <location>
        <begin position="889"/>
        <end position="912"/>
    </location>
</feature>
<keyword evidence="2 6" id="KW-0645">Protease</keyword>
<dbReference type="Proteomes" id="UP000039865">
    <property type="component" value="Unassembled WGS sequence"/>
</dbReference>
<organism evidence="11 12">
    <name type="scientific">Stylonychia lemnae</name>
    <name type="common">Ciliate</name>
    <dbReference type="NCBI Taxonomy" id="5949"/>
    <lineage>
        <taxon>Eukaryota</taxon>
        <taxon>Sar</taxon>
        <taxon>Alveolata</taxon>
        <taxon>Ciliophora</taxon>
        <taxon>Intramacronucleata</taxon>
        <taxon>Spirotrichea</taxon>
        <taxon>Stichotrichia</taxon>
        <taxon>Sporadotrichida</taxon>
        <taxon>Oxytrichidae</taxon>
        <taxon>Stylonychinae</taxon>
        <taxon>Stylonychia</taxon>
    </lineage>
</organism>
<feature type="transmembrane region" description="Helical" evidence="9">
    <location>
        <begin position="992"/>
        <end position="1012"/>
    </location>
</feature>
<dbReference type="CDD" id="cd00044">
    <property type="entry name" value="CysPc"/>
    <property type="match status" value="1"/>
</dbReference>
<evidence type="ECO:0000259" key="10">
    <source>
        <dbReference type="PROSITE" id="PS50203"/>
    </source>
</evidence>
<dbReference type="PRINTS" id="PR00704">
    <property type="entry name" value="CALPAIN"/>
</dbReference>
<feature type="compositionally biased region" description="Acidic residues" evidence="8">
    <location>
        <begin position="745"/>
        <end position="755"/>
    </location>
</feature>
<evidence type="ECO:0000313" key="11">
    <source>
        <dbReference type="EMBL" id="CDW79695.1"/>
    </source>
</evidence>
<gene>
    <name evidence="11" type="primary">Contig3020.g134</name>
    <name evidence="11" type="ORF">STYLEM_8686</name>
</gene>
<dbReference type="EMBL" id="CCKQ01008259">
    <property type="protein sequence ID" value="CDW79695.1"/>
    <property type="molecule type" value="Genomic_DNA"/>
</dbReference>
<feature type="transmembrane region" description="Helical" evidence="9">
    <location>
        <begin position="329"/>
        <end position="348"/>
    </location>
</feature>
<dbReference type="InterPro" id="IPR036213">
    <property type="entry name" value="Calpain_III_sf"/>
</dbReference>
<feature type="transmembrane region" description="Helical" evidence="9">
    <location>
        <begin position="857"/>
        <end position="877"/>
    </location>
</feature>
<keyword evidence="9" id="KW-1133">Transmembrane helix</keyword>
<accession>A0A078ABM1</accession>
<evidence type="ECO:0000256" key="6">
    <source>
        <dbReference type="PROSITE-ProRule" id="PRU00239"/>
    </source>
</evidence>
<dbReference type="Pfam" id="PF00648">
    <property type="entry name" value="Peptidase_C2"/>
    <property type="match status" value="1"/>
</dbReference>
<dbReference type="PANTHER" id="PTHR10183:SF379">
    <property type="entry name" value="CALPAIN-5"/>
    <property type="match status" value="1"/>
</dbReference>
<feature type="active site" evidence="5 6">
    <location>
        <position position="1642"/>
    </location>
</feature>
<feature type="transmembrane region" description="Helical" evidence="9">
    <location>
        <begin position="45"/>
        <end position="65"/>
    </location>
</feature>
<dbReference type="Gene3D" id="3.90.70.10">
    <property type="entry name" value="Cysteine proteinases"/>
    <property type="match status" value="1"/>
</dbReference>
<dbReference type="SUPFAM" id="SSF54001">
    <property type="entry name" value="Cysteine proteinases"/>
    <property type="match status" value="1"/>
</dbReference>
<dbReference type="SUPFAM" id="SSF49758">
    <property type="entry name" value="Calpain large subunit, middle domain (domain III)"/>
    <property type="match status" value="1"/>
</dbReference>
<evidence type="ECO:0000313" key="12">
    <source>
        <dbReference type="Proteomes" id="UP000039865"/>
    </source>
</evidence>
<evidence type="ECO:0000256" key="1">
    <source>
        <dbReference type="ARBA" id="ARBA00007623"/>
    </source>
</evidence>
<feature type="coiled-coil region" evidence="7">
    <location>
        <begin position="575"/>
        <end position="643"/>
    </location>
</feature>
<keyword evidence="4 6" id="KW-0788">Thiol protease</keyword>
<sequence>MDETLTDLFHKRRLEFMDDEDAYLARGDPDIQISEYILDSAGSETGFFCFFMMASIFFLLNQVDGKIFRLKIFFMNRDFALVKNDGFIVFVNFMLRTLSWLSLLMPFLAMAVWASGLIIRAKDFKIVPIGGISVLLVGMSFFFFMYGIFTIKWNNYQFKIINGVCLFLAFALLTGYQFVVIFLDTSSNSYFGFSTVFLNANCVVVILSIFINSGIKGGSVSDVLMDKMQKGDPRDPERDTDFLEEVNEERASKNYYPTYEDVVDLFTIANNVEGEDDLGSTFGGGLQSAFSHLNVKVKRSLTFLLWSIATAILIVYSFVIYWYMDKSRLGFVTMIAVLLTDVFVYLIWNSEIVTTPTILCFSALLNRVLLYVFGGNYWIYGYLVLYLIYGVILSVVITKKRFPFEDAFSNMNLDSIHKKDASSDLSKQPEFLLMFITTIYVILFVVLFVTEPRGVPLLRLTIDDWSYPFYTNAVFCLLLVATFFFLLGTYRLFIRKKKRIEPKIHYFIKNRKYDMYWIYITGSFVLLAAVGLISYWLTDDVTIFLIIIFISVYVIFYLNAFLHYVMNDYDILQNIEAFNVKIRKHNERIGQLKEKVQGIKKDLKEGKTTGIGANALNLAQNIMKQDKDKKKQVRQEKKIQKENELIQTYKNSNFAGMTGAPTRLTLTKGASNNSKVVSQVGSKSPSNFNSKQKEIKVEIKVQAIPMSKVSPVGGNNGTLTPGAQDDDDKLINEEFARKNDKNDDIDMYEGGEDEVGQQNENMRLDNDIEKELKDDDDDNDDSTDDEFDPEADDDEADQKKSKKRLKEIGDWRKQMGWFQAFISGNLRHNDYQIIFSILVAHCAIAIMAILVSVINESVAGVTIAVPLIHYAMAAFSLSKHLSTDAKMNAFHYFFFFLSYAVQYAWGIANLFISYTSYDIDPTTPGEAGAGTYMVVYLMVIPFITSSMSAVAKWVDDKGKFSFFFFIQLLLTGLQGIGMLVIAYVYMTYIQGIIVSVIVAIIGYIILQVWIYVKNDYYMPNAWTAVNLTIIFAIVVSATVVSFFFDEFRTFTGVSISIWVIAAMMIVYAFAEIGSDLSKMETKPVFFSPWLFPIYIYNPKKNDVEPHNLPTVALIGGLVLMMLWSVLCSVWVYPHNVGVSLSILFELLLMVTAFHLIGVSAHQLKEVTLDIDKKLIRRAWLDAKLGYINNRSALNRETLVTYEKARLRRDYFRNYMREKEGRQDLNLEEKNEGVRFIPKDDIDIEWVDENKVNLGNIYSCYSYLFELEKEANRIYKEELELIIQFQLLIVQSAENLQEQKKKYLFTFLNEKKAELFAVGIVINIPDQGSMKIRYARVITQIQKLSPEKQTMFNSLRDNYIMEKREQDEKRKEQARLEELKEKERQEMLSQMSEEKKKLLSSVTMDMDVDKMPDCDMKYEKILKEAKENGKVFVDTQFKADNDALGPNCLNRGISKWVRARDKPQCVLYKDVINHLDVVQGALGDCYFLSAISVLGEKYIKKIIITTEEEWRETGAFKIQFYKNGEPEIIIIDDLFPAYGNGDWVFVKGGTEGEELWPMVLEKAYAKMYGTFNYIEAGKVQYALSDMTDGFPEQVDLKIDGKNIQSLWEKLKTLKRHGALMGAGSPEHSMGDRAINEMGIVQGHAYAVLDVQEIDGFRLMQLRNPHGSSGEEWKGDWSDTCEKWNERMRNKAKYKDSQRDGVFWMEVHDFVLQYSYLYICRILDVDDGWKEVRVDGEWAGASAEGLPTRSNPNARLDFNPQYAITITRPCDGFIMMAQKDKVNMFKGKHAIFFMVSKNNGKRLTKVDKNTMICRSGNPVNLNIITAECDFDKSVTYPYKFTIMLANAEHGAEGEGEFEFGVYATDPNVKVEEIKLPLDFPKSGSHKEELE</sequence>
<feature type="transmembrane region" description="Helical" evidence="9">
    <location>
        <begin position="126"/>
        <end position="148"/>
    </location>
</feature>
<feature type="transmembrane region" description="Helical" evidence="9">
    <location>
        <begin position="1024"/>
        <end position="1044"/>
    </location>
</feature>
<dbReference type="InParanoid" id="A0A078ABM1"/>
<dbReference type="OMA" id="NRFKLMS"/>
<feature type="transmembrane region" description="Helical" evidence="9">
    <location>
        <begin position="833"/>
        <end position="851"/>
    </location>
</feature>
<feature type="transmembrane region" description="Helical" evidence="9">
    <location>
        <begin position="160"/>
        <end position="183"/>
    </location>
</feature>
<evidence type="ECO:0000256" key="4">
    <source>
        <dbReference type="ARBA" id="ARBA00022807"/>
    </source>
</evidence>
<feature type="transmembrane region" description="Helical" evidence="9">
    <location>
        <begin position="962"/>
        <end position="986"/>
    </location>
</feature>
<feature type="transmembrane region" description="Helical" evidence="9">
    <location>
        <begin position="379"/>
        <end position="398"/>
    </location>
</feature>
<feature type="transmembrane region" description="Helical" evidence="9">
    <location>
        <begin position="469"/>
        <end position="494"/>
    </location>
</feature>
<name>A0A078ABM1_STYLE</name>
<dbReference type="GO" id="GO:0004198">
    <property type="term" value="F:calcium-dependent cysteine-type endopeptidase activity"/>
    <property type="evidence" value="ECO:0007669"/>
    <property type="project" value="InterPro"/>
</dbReference>
<keyword evidence="3 6" id="KW-0378">Hydrolase</keyword>
<dbReference type="InterPro" id="IPR022684">
    <property type="entry name" value="Calpain_cysteine_protease"/>
</dbReference>
<feature type="transmembrane region" description="Helical" evidence="9">
    <location>
        <begin position="189"/>
        <end position="211"/>
    </location>
</feature>
<feature type="transmembrane region" description="Helical" evidence="9">
    <location>
        <begin position="1050"/>
        <end position="1070"/>
    </location>
</feature>
<keyword evidence="12" id="KW-1185">Reference proteome</keyword>
<protein>
    <recommendedName>
        <fullName evidence="10">Calpain catalytic domain-containing protein</fullName>
    </recommendedName>
</protein>
<evidence type="ECO:0000256" key="5">
    <source>
        <dbReference type="PIRSR" id="PIRSR622684-1"/>
    </source>
</evidence>
<feature type="transmembrane region" description="Helical" evidence="9">
    <location>
        <begin position="355"/>
        <end position="373"/>
    </location>
</feature>
<dbReference type="SMART" id="SM00230">
    <property type="entry name" value="CysPc"/>
    <property type="match status" value="1"/>
</dbReference>